<accession>A0A8K0N550</accession>
<evidence type="ECO:0000256" key="3">
    <source>
        <dbReference type="SAM" id="Phobius"/>
    </source>
</evidence>
<dbReference type="SUPFAM" id="SSF81296">
    <property type="entry name" value="E set domains"/>
    <property type="match status" value="1"/>
</dbReference>
<keyword evidence="1" id="KW-0904">Protein phosphatase</keyword>
<dbReference type="GO" id="GO:0019203">
    <property type="term" value="F:carbohydrate phosphatase activity"/>
    <property type="evidence" value="ECO:0007669"/>
    <property type="project" value="TreeGrafter"/>
</dbReference>
<keyword evidence="6" id="KW-1185">Reference proteome</keyword>
<feature type="region of interest" description="Disordered" evidence="2">
    <location>
        <begin position="321"/>
        <end position="369"/>
    </location>
</feature>
<evidence type="ECO:0000259" key="4">
    <source>
        <dbReference type="Pfam" id="PF16561"/>
    </source>
</evidence>
<dbReference type="GO" id="GO:0005983">
    <property type="term" value="P:starch catabolic process"/>
    <property type="evidence" value="ECO:0007669"/>
    <property type="project" value="TreeGrafter"/>
</dbReference>
<evidence type="ECO:0000313" key="5">
    <source>
        <dbReference type="EMBL" id="KAG1355008.1"/>
    </source>
</evidence>
<dbReference type="InterPro" id="IPR029021">
    <property type="entry name" value="Prot-tyrosine_phosphatase-like"/>
</dbReference>
<feature type="compositionally biased region" description="Basic and acidic residues" evidence="2">
    <location>
        <begin position="322"/>
        <end position="353"/>
    </location>
</feature>
<organism evidence="5 6">
    <name type="scientific">Cocos nucifera</name>
    <name type="common">Coconut palm</name>
    <dbReference type="NCBI Taxonomy" id="13894"/>
    <lineage>
        <taxon>Eukaryota</taxon>
        <taxon>Viridiplantae</taxon>
        <taxon>Streptophyta</taxon>
        <taxon>Embryophyta</taxon>
        <taxon>Tracheophyta</taxon>
        <taxon>Spermatophyta</taxon>
        <taxon>Magnoliopsida</taxon>
        <taxon>Liliopsida</taxon>
        <taxon>Arecaceae</taxon>
        <taxon>Arecoideae</taxon>
        <taxon>Cocoseae</taxon>
        <taxon>Attaleinae</taxon>
        <taxon>Cocos</taxon>
    </lineage>
</organism>
<reference evidence="5" key="2">
    <citation type="submission" date="2019-07" db="EMBL/GenBank/DDBJ databases">
        <authorList>
            <person name="Yang Y."/>
            <person name="Bocs S."/>
            <person name="Baudouin L."/>
        </authorList>
    </citation>
    <scope>NUCLEOTIDE SEQUENCE</scope>
    <source>
        <tissue evidence="5">Spear leaf of Hainan Tall coconut</tissue>
    </source>
</reference>
<evidence type="ECO:0000313" key="6">
    <source>
        <dbReference type="Proteomes" id="UP000797356"/>
    </source>
</evidence>
<protein>
    <submittedName>
        <fullName evidence="5">Putative phosphoglucan phosphatase DSP4, amyloplastic</fullName>
    </submittedName>
</protein>
<evidence type="ECO:0000256" key="2">
    <source>
        <dbReference type="SAM" id="MobiDB-lite"/>
    </source>
</evidence>
<dbReference type="AlphaFoldDB" id="A0A8K0N550"/>
<dbReference type="InterPro" id="IPR013783">
    <property type="entry name" value="Ig-like_fold"/>
</dbReference>
<keyword evidence="1" id="KW-0378">Hydrolase</keyword>
<dbReference type="CDD" id="cd02859">
    <property type="entry name" value="E_set_AMPKbeta_like_N"/>
    <property type="match status" value="1"/>
</dbReference>
<gene>
    <name evidence="5" type="ORF">COCNU_07G011200</name>
</gene>
<dbReference type="PANTHER" id="PTHR46642:SF3">
    <property type="entry name" value="PHOSPHOGLUCAN PHOSPHATASE DSP4, CHLOROPLASTIC"/>
    <property type="match status" value="1"/>
</dbReference>
<dbReference type="GO" id="GO:0004721">
    <property type="term" value="F:phosphoprotein phosphatase activity"/>
    <property type="evidence" value="ECO:0007669"/>
    <property type="project" value="UniProtKB-KW"/>
</dbReference>
<evidence type="ECO:0000256" key="1">
    <source>
        <dbReference type="ARBA" id="ARBA00022912"/>
    </source>
</evidence>
<dbReference type="InterPro" id="IPR052832">
    <property type="entry name" value="Starch-Glucan_Phosphatase"/>
</dbReference>
<keyword evidence="3" id="KW-1133">Transmembrane helix</keyword>
<dbReference type="Pfam" id="PF16561">
    <property type="entry name" value="AMPK1_CBM"/>
    <property type="match status" value="1"/>
</dbReference>
<dbReference type="Gene3D" id="3.90.190.10">
    <property type="entry name" value="Protein tyrosine phosphatase superfamily"/>
    <property type="match status" value="1"/>
</dbReference>
<dbReference type="InterPro" id="IPR032640">
    <property type="entry name" value="AMPK1_CBM"/>
</dbReference>
<feature type="compositionally biased region" description="Basic and acidic residues" evidence="2">
    <location>
        <begin position="360"/>
        <end position="369"/>
    </location>
</feature>
<sequence length="615" mass="70961">MNCLQNLLKSPAPPLHAMKNHSRRPPILNLGMVRGGLGGSIGMNAFSVSASSTEKSDAEVQDEKSEIYSDNMTQAMGAVLTYRHELGMNYNFIRPDLIVGSCLQTPSDVDKLRKIGVKTIFCLQQDSDLEEKNLYFIQIMESHFMLVLLQSSIWMIGTWAQQRRDFNANGLKIICFLVVDSILLWVPVILRIPIILLILKPVKVKAEDVFMVKDRAGAMTSIGDIITGFLATILELEDMIYCVYICSIIVILIIRSESSDMQCSQASKDELKTIDIFTIFLENAVELMARTGASWPSCPIPLRKWNRDWVRTLKPIHVGKGGKKEWKMEKRKSERKKEETKRKKERKGEEKERKERRKKERDDEKKGKKDRLKEITVPYSYFIIKEELEKTLISLNMSKRPCFPKLDAIKSATADILTGLSKNHVTLVWEGDNCSSVEVSGLDIGWGQMIQVFWIYSTQLQTASIDNLSSYDLCKIKDDIDDYDEIKGYAKKIRLPLKFDEDQRSWILERDLPEGRYEYKYIIDGEWTCNMYELVTRPNGDGHVNNYVQVIGNDSTVETRELRKRLTGKDADLMKEERQMISDMDGRIWLVMEVIMQKRNSKSQYDFKYSTYIEC</sequence>
<proteinExistence type="predicted"/>
<dbReference type="OrthoDB" id="273181at2759"/>
<dbReference type="GO" id="GO:2001070">
    <property type="term" value="F:starch binding"/>
    <property type="evidence" value="ECO:0007669"/>
    <property type="project" value="TreeGrafter"/>
</dbReference>
<feature type="domain" description="AMP-activated protein kinase glycogen-binding" evidence="4">
    <location>
        <begin position="488"/>
        <end position="552"/>
    </location>
</feature>
<dbReference type="Proteomes" id="UP000797356">
    <property type="component" value="Chromosome 7"/>
</dbReference>
<keyword evidence="3" id="KW-0472">Membrane</keyword>
<comment type="caution">
    <text evidence="5">The sequence shown here is derived from an EMBL/GenBank/DDBJ whole genome shotgun (WGS) entry which is preliminary data.</text>
</comment>
<dbReference type="Gene3D" id="2.60.40.10">
    <property type="entry name" value="Immunoglobulins"/>
    <property type="match status" value="1"/>
</dbReference>
<dbReference type="PANTHER" id="PTHR46642">
    <property type="entry name" value="DUAL SPECIFICITY PHOSPHATASE, SUBGROUP, CATALYTIC DOMAIN"/>
    <property type="match status" value="1"/>
</dbReference>
<dbReference type="GO" id="GO:0009507">
    <property type="term" value="C:chloroplast"/>
    <property type="evidence" value="ECO:0007669"/>
    <property type="project" value="TreeGrafter"/>
</dbReference>
<keyword evidence="3" id="KW-0812">Transmembrane</keyword>
<reference evidence="5" key="1">
    <citation type="journal article" date="2017" name="Gigascience">
        <title>The genome draft of coconut (Cocos nucifera).</title>
        <authorList>
            <person name="Xiao Y."/>
            <person name="Xu P."/>
            <person name="Fan H."/>
            <person name="Baudouin L."/>
            <person name="Xia W."/>
            <person name="Bocs S."/>
            <person name="Xu J."/>
            <person name="Li Q."/>
            <person name="Guo A."/>
            <person name="Zhou L."/>
            <person name="Li J."/>
            <person name="Wu Y."/>
            <person name="Ma Z."/>
            <person name="Armero A."/>
            <person name="Issali A.E."/>
            <person name="Liu N."/>
            <person name="Peng M."/>
            <person name="Yang Y."/>
        </authorList>
    </citation>
    <scope>NUCLEOTIDE SEQUENCE</scope>
    <source>
        <tissue evidence="5">Spear leaf of Hainan Tall coconut</tissue>
    </source>
</reference>
<dbReference type="EMBL" id="CM017878">
    <property type="protein sequence ID" value="KAG1355008.1"/>
    <property type="molecule type" value="Genomic_DNA"/>
</dbReference>
<dbReference type="InterPro" id="IPR014756">
    <property type="entry name" value="Ig_E-set"/>
</dbReference>
<feature type="transmembrane region" description="Helical" evidence="3">
    <location>
        <begin position="173"/>
        <end position="196"/>
    </location>
</feature>
<name>A0A8K0N550_COCNU</name>